<dbReference type="KEGG" id="gak:X907_2377"/>
<dbReference type="GO" id="GO:0006508">
    <property type="term" value="P:proteolysis"/>
    <property type="evidence" value="ECO:0007669"/>
    <property type="project" value="InterPro"/>
</dbReference>
<evidence type="ECO:0000256" key="1">
    <source>
        <dbReference type="ARBA" id="ARBA00005836"/>
    </source>
</evidence>
<dbReference type="Pfam" id="PF01523">
    <property type="entry name" value="PmbA_TldD_1st"/>
    <property type="match status" value="1"/>
</dbReference>
<reference evidence="6 7" key="1">
    <citation type="submission" date="2016-12" db="EMBL/GenBank/DDBJ databases">
        <title>The genome of dimorphic prosthecate Glycocaulis alkaliphilus 6b-8t, isolated from crude oil dictates its adaptability in petroleum environments.</title>
        <authorList>
            <person name="Wu X.-L."/>
            <person name="Geng S."/>
        </authorList>
    </citation>
    <scope>NUCLEOTIDE SEQUENCE [LARGE SCALE GENOMIC DNA]</scope>
    <source>
        <strain evidence="6 7">6B-8</strain>
    </source>
</reference>
<dbReference type="PANTHER" id="PTHR43421">
    <property type="entry name" value="METALLOPROTEASE PMBA"/>
    <property type="match status" value="1"/>
</dbReference>
<evidence type="ECO:0000259" key="4">
    <source>
        <dbReference type="Pfam" id="PF19289"/>
    </source>
</evidence>
<evidence type="ECO:0000259" key="5">
    <source>
        <dbReference type="Pfam" id="PF19290"/>
    </source>
</evidence>
<proteinExistence type="inferred from homology"/>
<dbReference type="AlphaFoldDB" id="A0A3T0EC71"/>
<dbReference type="InterPro" id="IPR045569">
    <property type="entry name" value="Metalloprtase-TldD/E_C"/>
</dbReference>
<dbReference type="EMBL" id="CP018911">
    <property type="protein sequence ID" value="AZU04892.1"/>
    <property type="molecule type" value="Genomic_DNA"/>
</dbReference>
<organism evidence="6 7">
    <name type="scientific">Glycocaulis alkaliphilus</name>
    <dbReference type="NCBI Taxonomy" id="1434191"/>
    <lineage>
        <taxon>Bacteria</taxon>
        <taxon>Pseudomonadati</taxon>
        <taxon>Pseudomonadota</taxon>
        <taxon>Alphaproteobacteria</taxon>
        <taxon>Maricaulales</taxon>
        <taxon>Maricaulaceae</taxon>
        <taxon>Glycocaulis</taxon>
    </lineage>
</organism>
<dbReference type="Pfam" id="PF19289">
    <property type="entry name" value="PmbA_TldD_3rd"/>
    <property type="match status" value="1"/>
</dbReference>
<feature type="domain" description="Metalloprotease TldD/E central" evidence="5">
    <location>
        <begin position="147"/>
        <end position="239"/>
    </location>
</feature>
<dbReference type="SUPFAM" id="SSF111283">
    <property type="entry name" value="Putative modulator of DNA gyrase, PmbA/TldD"/>
    <property type="match status" value="1"/>
</dbReference>
<dbReference type="InterPro" id="IPR036059">
    <property type="entry name" value="TldD/PmbA_sf"/>
</dbReference>
<dbReference type="GO" id="GO:0005829">
    <property type="term" value="C:cytosol"/>
    <property type="evidence" value="ECO:0007669"/>
    <property type="project" value="TreeGrafter"/>
</dbReference>
<feature type="region of interest" description="Disordered" evidence="2">
    <location>
        <begin position="1"/>
        <end position="20"/>
    </location>
</feature>
<dbReference type="InterPro" id="IPR035068">
    <property type="entry name" value="TldD/PmbA_N"/>
</dbReference>
<sequence length="463" mass="47822">MTMTDKARNTAASPASGPSTETLLPLAESLLKRAMAAGADAAEVILGEARSLEVSVREGALEDVERSEGRSAGLRVFIGKRMAGTSFSDLTDEGASLAVERAIAMARVAPEDPYCGLVEPDQLARTIPHIDLYENMDWDAGALEAEALEMEAAGRAVDGVAMIASSGASLSASAAVMVTSTGFTGAKLGSMASRGIAAIAKSGELMERDYDQHSMRQRAALRSAEELGRSAGERAVARLGAEKMKSGKMPVVFDERVATSFLGALLGAISGPSIARGTSFLRDKNGAQIFAEGIDIVEDPLKPWGHGSRAFDGEGVATRPRAIIEDGVLTGWLLNAASARQLGLPLTGHASADPGGPPGVSVSNLHLAPGERSRAELIADAGNGLLVTEMFGASLNSNTGDWSVGVAGHRIENGKITGAISESTVAGNMLDIFARLQPGSDLEFSGRINAPSVLVDALSVGGR</sequence>
<comment type="similarity">
    <text evidence="1">Belongs to the peptidase U62 family.</text>
</comment>
<feature type="domain" description="Metalloprotease TldD/E C-terminal" evidence="4">
    <location>
        <begin position="246"/>
        <end position="462"/>
    </location>
</feature>
<evidence type="ECO:0000259" key="3">
    <source>
        <dbReference type="Pfam" id="PF01523"/>
    </source>
</evidence>
<dbReference type="InterPro" id="IPR045570">
    <property type="entry name" value="Metalloprtase-TldD/E_cen_dom"/>
</dbReference>
<name>A0A3T0EC71_9PROT</name>
<dbReference type="PANTHER" id="PTHR43421:SF1">
    <property type="entry name" value="METALLOPROTEASE PMBA"/>
    <property type="match status" value="1"/>
</dbReference>
<gene>
    <name evidence="6" type="ORF">X907_2377</name>
</gene>
<feature type="compositionally biased region" description="Polar residues" evidence="2">
    <location>
        <begin position="10"/>
        <end position="20"/>
    </location>
</feature>
<dbReference type="Gene3D" id="3.30.2290.10">
    <property type="entry name" value="PmbA/TldD superfamily"/>
    <property type="match status" value="1"/>
</dbReference>
<feature type="domain" description="Metalloprotease TldD/E N-terminal" evidence="3">
    <location>
        <begin position="42"/>
        <end position="106"/>
    </location>
</feature>
<dbReference type="InterPro" id="IPR002510">
    <property type="entry name" value="Metalloprtase-TldD/E_N"/>
</dbReference>
<keyword evidence="7" id="KW-1185">Reference proteome</keyword>
<evidence type="ECO:0000256" key="2">
    <source>
        <dbReference type="SAM" id="MobiDB-lite"/>
    </source>
</evidence>
<dbReference type="InterPro" id="IPR047657">
    <property type="entry name" value="PmbA"/>
</dbReference>
<dbReference type="GO" id="GO:0008237">
    <property type="term" value="F:metallopeptidase activity"/>
    <property type="evidence" value="ECO:0007669"/>
    <property type="project" value="InterPro"/>
</dbReference>
<protein>
    <submittedName>
        <fullName evidence="6">Microcin-processing peptidase PmbA</fullName>
    </submittedName>
</protein>
<dbReference type="Pfam" id="PF19290">
    <property type="entry name" value="PmbA_TldD_2nd"/>
    <property type="match status" value="1"/>
</dbReference>
<dbReference type="Proteomes" id="UP000286954">
    <property type="component" value="Chromosome"/>
</dbReference>
<evidence type="ECO:0000313" key="7">
    <source>
        <dbReference type="Proteomes" id="UP000286954"/>
    </source>
</evidence>
<accession>A0A3T0EC71</accession>
<evidence type="ECO:0000313" key="6">
    <source>
        <dbReference type="EMBL" id="AZU04892.1"/>
    </source>
</evidence>